<name>A0A2P2QKI0_RHIMU</name>
<accession>A0A2P2QKI0</accession>
<sequence length="20" mass="2099">MGFICVSSAAIISLTRGICR</sequence>
<reference evidence="1" key="1">
    <citation type="submission" date="2018-02" db="EMBL/GenBank/DDBJ databases">
        <title>Rhizophora mucronata_Transcriptome.</title>
        <authorList>
            <person name="Meera S.P."/>
            <person name="Sreeshan A."/>
            <person name="Augustine A."/>
        </authorList>
    </citation>
    <scope>NUCLEOTIDE SEQUENCE</scope>
    <source>
        <tissue evidence="1">Leaf</tissue>
    </source>
</reference>
<evidence type="ECO:0000313" key="1">
    <source>
        <dbReference type="EMBL" id="MBX67496.1"/>
    </source>
</evidence>
<dbReference type="AlphaFoldDB" id="A0A2P2QKI0"/>
<dbReference type="EMBL" id="GGEC01087012">
    <property type="protein sequence ID" value="MBX67496.1"/>
    <property type="molecule type" value="Transcribed_RNA"/>
</dbReference>
<proteinExistence type="predicted"/>
<protein>
    <submittedName>
        <fullName evidence="1">Uncharacterized protein</fullName>
    </submittedName>
</protein>
<organism evidence="1">
    <name type="scientific">Rhizophora mucronata</name>
    <name type="common">Asiatic mangrove</name>
    <dbReference type="NCBI Taxonomy" id="61149"/>
    <lineage>
        <taxon>Eukaryota</taxon>
        <taxon>Viridiplantae</taxon>
        <taxon>Streptophyta</taxon>
        <taxon>Embryophyta</taxon>
        <taxon>Tracheophyta</taxon>
        <taxon>Spermatophyta</taxon>
        <taxon>Magnoliopsida</taxon>
        <taxon>eudicotyledons</taxon>
        <taxon>Gunneridae</taxon>
        <taxon>Pentapetalae</taxon>
        <taxon>rosids</taxon>
        <taxon>fabids</taxon>
        <taxon>Malpighiales</taxon>
        <taxon>Rhizophoraceae</taxon>
        <taxon>Rhizophora</taxon>
    </lineage>
</organism>